<name>B9XFG6_PEDPL</name>
<gene>
    <name evidence="3" type="ORF">Cflav_PD4351</name>
</gene>
<accession>B9XFG6</accession>
<protein>
    <recommendedName>
        <fullName evidence="2">Protein SirB1 N-terminal domain-containing protein</fullName>
    </recommendedName>
</protein>
<dbReference type="RefSeq" id="WP_007414562.1">
    <property type="nucleotide sequence ID" value="NZ_ABOX02000010.1"/>
</dbReference>
<reference evidence="3 4" key="1">
    <citation type="journal article" date="2011" name="J. Bacteriol.">
        <title>Genome sequence of 'Pedosphaera parvula' Ellin514, an aerobic Verrucomicrobial isolate from pasture soil.</title>
        <authorList>
            <person name="Kant R."/>
            <person name="van Passel M.W."/>
            <person name="Sangwan P."/>
            <person name="Palva A."/>
            <person name="Lucas S."/>
            <person name="Copeland A."/>
            <person name="Lapidus A."/>
            <person name="Glavina Del Rio T."/>
            <person name="Dalin E."/>
            <person name="Tice H."/>
            <person name="Bruce D."/>
            <person name="Goodwin L."/>
            <person name="Pitluck S."/>
            <person name="Chertkov O."/>
            <person name="Larimer F.W."/>
            <person name="Land M.L."/>
            <person name="Hauser L."/>
            <person name="Brettin T.S."/>
            <person name="Detter J.C."/>
            <person name="Han S."/>
            <person name="de Vos W.M."/>
            <person name="Janssen P.H."/>
            <person name="Smidt H."/>
        </authorList>
    </citation>
    <scope>NUCLEOTIDE SEQUENCE [LARGE SCALE GENOMIC DNA]</scope>
    <source>
        <strain evidence="3 4">Ellin514</strain>
    </source>
</reference>
<feature type="domain" description="Protein SirB1 N-terminal" evidence="2">
    <location>
        <begin position="114"/>
        <end position="262"/>
    </location>
</feature>
<evidence type="ECO:0000313" key="4">
    <source>
        <dbReference type="Proteomes" id="UP000003688"/>
    </source>
</evidence>
<organism evidence="3 4">
    <name type="scientific">Pedosphaera parvula (strain Ellin514)</name>
    <dbReference type="NCBI Taxonomy" id="320771"/>
    <lineage>
        <taxon>Bacteria</taxon>
        <taxon>Pseudomonadati</taxon>
        <taxon>Verrucomicrobiota</taxon>
        <taxon>Pedosphaerae</taxon>
        <taxon>Pedosphaerales</taxon>
        <taxon>Pedosphaeraceae</taxon>
        <taxon>Pedosphaera</taxon>
    </lineage>
</organism>
<comment type="caution">
    <text evidence="3">The sequence shown here is derived from an EMBL/GenBank/DDBJ whole genome shotgun (WGS) entry which is preliminary data.</text>
</comment>
<keyword evidence="4" id="KW-1185">Reference proteome</keyword>
<evidence type="ECO:0000256" key="1">
    <source>
        <dbReference type="ARBA" id="ARBA00007100"/>
    </source>
</evidence>
<evidence type="ECO:0000259" key="2">
    <source>
        <dbReference type="Pfam" id="PF13369"/>
    </source>
</evidence>
<sequence length="290" mass="33492">MNSSTAAQTPEMPSESQKAALITLLSDEDPGVYQTIRDKILSFGHESLFWLRPHTLSSNPALRRRVQEIVQHFARKEADNRFLAFCLTEGEDLNLEQGAWLLTQTQFPDTNLEAYQALLDSYAGELRERIDPRGEAEHIIGNFNDYLFGVLGFTGNEQNYYEPENNYLNRVMDRRTGNPINLCLVYLLLAKRLRLPIVGIGLPGHFICRFQSSSEEYYIDVFNKGKLWTKANCIQYLLYGNYPVSDEHLAPVTSRRMLIRMCGNLHQIYHNLDRHDETTRLQRYLIALAK</sequence>
<dbReference type="InterPro" id="IPR032698">
    <property type="entry name" value="SirB1_N"/>
</dbReference>
<dbReference type="EMBL" id="ABOX02000010">
    <property type="protein sequence ID" value="EEF61330.1"/>
    <property type="molecule type" value="Genomic_DNA"/>
</dbReference>
<dbReference type="Proteomes" id="UP000003688">
    <property type="component" value="Unassembled WGS sequence"/>
</dbReference>
<dbReference type="PANTHER" id="PTHR31350">
    <property type="entry name" value="SI:DKEY-261L7.2"/>
    <property type="match status" value="1"/>
</dbReference>
<comment type="similarity">
    <text evidence="1">Belongs to the UPF0162 family.</text>
</comment>
<dbReference type="Pfam" id="PF13369">
    <property type="entry name" value="Transglut_core2"/>
    <property type="match status" value="1"/>
</dbReference>
<proteinExistence type="inferred from homology"/>
<dbReference type="PANTHER" id="PTHR31350:SF21">
    <property type="entry name" value="F-BOX ONLY PROTEIN 21"/>
    <property type="match status" value="1"/>
</dbReference>
<dbReference type="STRING" id="320771.Cflav_PD4351"/>
<dbReference type="OrthoDB" id="188084at2"/>
<dbReference type="AlphaFoldDB" id="B9XFG6"/>
<evidence type="ECO:0000313" key="3">
    <source>
        <dbReference type="EMBL" id="EEF61330.1"/>
    </source>
</evidence>